<dbReference type="Proteomes" id="UP001321047">
    <property type="component" value="Unassembled WGS sequence"/>
</dbReference>
<keyword evidence="1" id="KW-0812">Transmembrane</keyword>
<protein>
    <submittedName>
        <fullName evidence="2">Uncharacterized protein</fullName>
    </submittedName>
</protein>
<keyword evidence="1" id="KW-1133">Transmembrane helix</keyword>
<gene>
    <name evidence="2" type="ORF">OB919_03055</name>
</gene>
<dbReference type="EMBL" id="JAOPJZ010000002">
    <property type="protein sequence ID" value="MCU4750969.1"/>
    <property type="molecule type" value="Genomic_DNA"/>
</dbReference>
<proteinExistence type="predicted"/>
<keyword evidence="3" id="KW-1185">Reference proteome</keyword>
<sequence>MQFLQFSGSKADWYDSTISGYIVAASTLSIGITGAMAAGVI</sequence>
<name>A0AAP3E625_9EURY</name>
<evidence type="ECO:0000313" key="3">
    <source>
        <dbReference type="Proteomes" id="UP001321047"/>
    </source>
</evidence>
<keyword evidence="1" id="KW-0472">Membrane</keyword>
<dbReference type="AlphaFoldDB" id="A0AAP3E625"/>
<dbReference type="RefSeq" id="WP_342806287.1">
    <property type="nucleotide sequence ID" value="NZ_JAOPJZ010000002.1"/>
</dbReference>
<organism evidence="2 3">
    <name type="scientific">Natronosalvus hydrolyticus</name>
    <dbReference type="NCBI Taxonomy" id="2979988"/>
    <lineage>
        <taxon>Archaea</taxon>
        <taxon>Methanobacteriati</taxon>
        <taxon>Methanobacteriota</taxon>
        <taxon>Stenosarchaea group</taxon>
        <taxon>Halobacteria</taxon>
        <taxon>Halobacteriales</taxon>
        <taxon>Natrialbaceae</taxon>
        <taxon>Natronosalvus</taxon>
    </lineage>
</organism>
<evidence type="ECO:0000256" key="1">
    <source>
        <dbReference type="SAM" id="Phobius"/>
    </source>
</evidence>
<accession>A0AAP3E625</accession>
<evidence type="ECO:0000313" key="2">
    <source>
        <dbReference type="EMBL" id="MCU4750969.1"/>
    </source>
</evidence>
<comment type="caution">
    <text evidence="2">The sequence shown here is derived from an EMBL/GenBank/DDBJ whole genome shotgun (WGS) entry which is preliminary data.</text>
</comment>
<feature type="transmembrane region" description="Helical" evidence="1">
    <location>
        <begin position="20"/>
        <end position="40"/>
    </location>
</feature>
<reference evidence="2 3" key="1">
    <citation type="submission" date="2022-09" db="EMBL/GenBank/DDBJ databases">
        <title>Enrichment on poylsaccharides allowed isolation of novel metabolic and taxonomic groups of Haloarchaea.</title>
        <authorList>
            <person name="Sorokin D.Y."/>
            <person name="Elcheninov A.G."/>
            <person name="Khizhniak T.V."/>
            <person name="Kolganova T.V."/>
            <person name="Kublanov I.V."/>
        </authorList>
    </citation>
    <scope>NUCLEOTIDE SEQUENCE [LARGE SCALE GENOMIC DNA]</scope>
    <source>
        <strain evidence="2 3">AArc-curdl1</strain>
    </source>
</reference>